<dbReference type="AlphaFoldDB" id="C0QRK4"/>
<name>C0QRK4_PERMH</name>
<dbReference type="HOGENOM" id="CLU_2937615_0_0_0"/>
<feature type="region of interest" description="Disordered" evidence="1">
    <location>
        <begin position="38"/>
        <end position="60"/>
    </location>
</feature>
<dbReference type="EMBL" id="CP001230">
    <property type="protein sequence ID" value="ACO03583.1"/>
    <property type="molecule type" value="Genomic_DNA"/>
</dbReference>
<protein>
    <submittedName>
        <fullName evidence="3">Uncharacterized protein</fullName>
    </submittedName>
</protein>
<evidence type="ECO:0000256" key="1">
    <source>
        <dbReference type="SAM" id="MobiDB-lite"/>
    </source>
</evidence>
<evidence type="ECO:0000313" key="3">
    <source>
        <dbReference type="EMBL" id="ACO03583.1"/>
    </source>
</evidence>
<accession>C0QRK4</accession>
<feature type="signal peptide" evidence="2">
    <location>
        <begin position="1"/>
        <end position="22"/>
    </location>
</feature>
<organism evidence="3 4">
    <name type="scientific">Persephonella marina (strain DSM 14350 / EX-H1)</name>
    <dbReference type="NCBI Taxonomy" id="123214"/>
    <lineage>
        <taxon>Bacteria</taxon>
        <taxon>Pseudomonadati</taxon>
        <taxon>Aquificota</taxon>
        <taxon>Aquificia</taxon>
        <taxon>Aquificales</taxon>
        <taxon>Hydrogenothermaceae</taxon>
        <taxon>Persephonella</taxon>
    </lineage>
</organism>
<dbReference type="KEGG" id="pmx:PERMA_1533"/>
<reference evidence="3 4" key="1">
    <citation type="journal article" date="2009" name="J. Bacteriol.">
        <title>Complete and draft genome sequences of six members of the Aquificales.</title>
        <authorList>
            <person name="Reysenbach A.L."/>
            <person name="Hamamura N."/>
            <person name="Podar M."/>
            <person name="Griffiths E."/>
            <person name="Ferreira S."/>
            <person name="Hochstein R."/>
            <person name="Heidelberg J."/>
            <person name="Johnson J."/>
            <person name="Mead D."/>
            <person name="Pohorille A."/>
            <person name="Sarmiento M."/>
            <person name="Schweighofer K."/>
            <person name="Seshadri R."/>
            <person name="Voytek M.A."/>
        </authorList>
    </citation>
    <scope>NUCLEOTIDE SEQUENCE [LARGE SCALE GENOMIC DNA]</scope>
    <source>
        <strain evidence="4">DSM 14350 / EX-H1</strain>
    </source>
</reference>
<proteinExistence type="predicted"/>
<keyword evidence="4" id="KW-1185">Reference proteome</keyword>
<dbReference type="RefSeq" id="WP_012675822.1">
    <property type="nucleotide sequence ID" value="NC_012440.1"/>
</dbReference>
<evidence type="ECO:0000256" key="2">
    <source>
        <dbReference type="SAM" id="SignalP"/>
    </source>
</evidence>
<sequence>MKKVLSIIFLTGLINLSFGGQATAVISVSVDVEKSKKEQKAEKAVKTEKDKKDSEKESDE</sequence>
<gene>
    <name evidence="3" type="ordered locus">PERMA_1533</name>
</gene>
<keyword evidence="2" id="KW-0732">Signal</keyword>
<dbReference type="PaxDb" id="123214-PERMA_1533"/>
<dbReference type="STRING" id="123214.PERMA_1533"/>
<evidence type="ECO:0000313" key="4">
    <source>
        <dbReference type="Proteomes" id="UP000001366"/>
    </source>
</evidence>
<dbReference type="Proteomes" id="UP000001366">
    <property type="component" value="Chromosome"/>
</dbReference>
<feature type="chain" id="PRO_5002900722" evidence="2">
    <location>
        <begin position="23"/>
        <end position="60"/>
    </location>
</feature>